<dbReference type="Gene3D" id="3.40.50.300">
    <property type="entry name" value="P-loop containing nucleotide triphosphate hydrolases"/>
    <property type="match status" value="1"/>
</dbReference>
<keyword evidence="1" id="KW-0677">Repeat</keyword>
<feature type="region of interest" description="Disordered" evidence="2">
    <location>
        <begin position="8"/>
        <end position="40"/>
    </location>
</feature>
<evidence type="ECO:0000259" key="5">
    <source>
        <dbReference type="Pfam" id="PF24883"/>
    </source>
</evidence>
<gene>
    <name evidence="6" type="ORF">CERSUDRAFT_125879</name>
</gene>
<reference evidence="6 7" key="1">
    <citation type="journal article" date="2012" name="Proc. Natl. Acad. Sci. U.S.A.">
        <title>Comparative genomics of Ceriporiopsis subvermispora and Phanerochaete chrysosporium provide insight into selective ligninolysis.</title>
        <authorList>
            <person name="Fernandez-Fueyo E."/>
            <person name="Ruiz-Duenas F.J."/>
            <person name="Ferreira P."/>
            <person name="Floudas D."/>
            <person name="Hibbett D.S."/>
            <person name="Canessa P."/>
            <person name="Larrondo L.F."/>
            <person name="James T.Y."/>
            <person name="Seelenfreund D."/>
            <person name="Lobos S."/>
            <person name="Polanco R."/>
            <person name="Tello M."/>
            <person name="Honda Y."/>
            <person name="Watanabe T."/>
            <person name="Watanabe T."/>
            <person name="Ryu J.S."/>
            <person name="Kubicek C.P."/>
            <person name="Schmoll M."/>
            <person name="Gaskell J."/>
            <person name="Hammel K.E."/>
            <person name="St John F.J."/>
            <person name="Vanden Wymelenberg A."/>
            <person name="Sabat G."/>
            <person name="Splinter BonDurant S."/>
            <person name="Syed K."/>
            <person name="Yadav J.S."/>
            <person name="Doddapaneni H."/>
            <person name="Subramanian V."/>
            <person name="Lavin J.L."/>
            <person name="Oguiza J.A."/>
            <person name="Perez G."/>
            <person name="Pisabarro A.G."/>
            <person name="Ramirez L."/>
            <person name="Santoyo F."/>
            <person name="Master E."/>
            <person name="Coutinho P.M."/>
            <person name="Henrissat B."/>
            <person name="Lombard V."/>
            <person name="Magnuson J.K."/>
            <person name="Kuees U."/>
            <person name="Hori C."/>
            <person name="Igarashi K."/>
            <person name="Samejima M."/>
            <person name="Held B.W."/>
            <person name="Barry K.W."/>
            <person name="LaButti K.M."/>
            <person name="Lapidus A."/>
            <person name="Lindquist E.A."/>
            <person name="Lucas S.M."/>
            <person name="Riley R."/>
            <person name="Salamov A.A."/>
            <person name="Hoffmeister D."/>
            <person name="Schwenk D."/>
            <person name="Hadar Y."/>
            <person name="Yarden O."/>
            <person name="de Vries R.P."/>
            <person name="Wiebenga A."/>
            <person name="Stenlid J."/>
            <person name="Eastwood D."/>
            <person name="Grigoriev I.V."/>
            <person name="Berka R.M."/>
            <person name="Blanchette R.A."/>
            <person name="Kersten P."/>
            <person name="Martinez A.T."/>
            <person name="Vicuna R."/>
            <person name="Cullen D."/>
        </authorList>
    </citation>
    <scope>NUCLEOTIDE SEQUENCE [LARGE SCALE GENOMIC DNA]</scope>
    <source>
        <strain evidence="6 7">B</strain>
    </source>
</reference>
<evidence type="ECO:0000313" key="6">
    <source>
        <dbReference type="EMBL" id="EMD33581.1"/>
    </source>
</evidence>
<protein>
    <recommendedName>
        <fullName evidence="8">NACHT domain-containing protein</fullName>
    </recommendedName>
</protein>
<evidence type="ECO:0000313" key="7">
    <source>
        <dbReference type="Proteomes" id="UP000016930"/>
    </source>
</evidence>
<evidence type="ECO:0008006" key="8">
    <source>
        <dbReference type="Google" id="ProtNLM"/>
    </source>
</evidence>
<dbReference type="InterPro" id="IPR027417">
    <property type="entry name" value="P-loop_NTPase"/>
</dbReference>
<dbReference type="InterPro" id="IPR031350">
    <property type="entry name" value="Goodbye_dom"/>
</dbReference>
<dbReference type="SUPFAM" id="SSF52540">
    <property type="entry name" value="P-loop containing nucleoside triphosphate hydrolases"/>
    <property type="match status" value="1"/>
</dbReference>
<dbReference type="Pfam" id="PF17109">
    <property type="entry name" value="Goodbye"/>
    <property type="match status" value="1"/>
</dbReference>
<evidence type="ECO:0000259" key="3">
    <source>
        <dbReference type="Pfam" id="PF17109"/>
    </source>
</evidence>
<dbReference type="OrthoDB" id="2767275at2759"/>
<feature type="compositionally biased region" description="Polar residues" evidence="2">
    <location>
        <begin position="16"/>
        <end position="31"/>
    </location>
</feature>
<dbReference type="HOGENOM" id="CLU_011469_0_0_1"/>
<dbReference type="EMBL" id="KB445805">
    <property type="protein sequence ID" value="EMD33581.1"/>
    <property type="molecule type" value="Genomic_DNA"/>
</dbReference>
<dbReference type="PANTHER" id="PTHR10039">
    <property type="entry name" value="AMELOGENIN"/>
    <property type="match status" value="1"/>
</dbReference>
<feature type="domain" description="GPI inositol-deacylase winged helix" evidence="4">
    <location>
        <begin position="621"/>
        <end position="697"/>
    </location>
</feature>
<dbReference type="AlphaFoldDB" id="M2R3T8"/>
<dbReference type="InterPro" id="IPR054471">
    <property type="entry name" value="GPIID_WHD"/>
</dbReference>
<dbReference type="PANTHER" id="PTHR10039:SF16">
    <property type="entry name" value="GPI INOSITOL-DEACYLASE"/>
    <property type="match status" value="1"/>
</dbReference>
<dbReference type="Pfam" id="PF24883">
    <property type="entry name" value="NPHP3_N"/>
    <property type="match status" value="1"/>
</dbReference>
<proteinExistence type="predicted"/>
<evidence type="ECO:0000256" key="1">
    <source>
        <dbReference type="ARBA" id="ARBA00022737"/>
    </source>
</evidence>
<evidence type="ECO:0000259" key="4">
    <source>
        <dbReference type="Pfam" id="PF22939"/>
    </source>
</evidence>
<name>M2R3T8_CERS8</name>
<organism evidence="6 7">
    <name type="scientific">Ceriporiopsis subvermispora (strain B)</name>
    <name type="common">White-rot fungus</name>
    <name type="synonym">Gelatoporia subvermispora</name>
    <dbReference type="NCBI Taxonomy" id="914234"/>
    <lineage>
        <taxon>Eukaryota</taxon>
        <taxon>Fungi</taxon>
        <taxon>Dikarya</taxon>
        <taxon>Basidiomycota</taxon>
        <taxon>Agaricomycotina</taxon>
        <taxon>Agaricomycetes</taxon>
        <taxon>Polyporales</taxon>
        <taxon>Gelatoporiaceae</taxon>
        <taxon>Gelatoporia</taxon>
    </lineage>
</organism>
<accession>M2R3T8</accession>
<sequence>MLRKIRHLAHIKQRRSSSQASGLPQHLASQTPVPPSTGPASSEYNLLFKEALDEYRNALGKHKERTETDLTTHPIIVRLESCQSIEDVMAEFHKCTSEFDTFRNGKGKRNLMRKLYPIVTVILALRPTDTLGEGFGVMFPPANAILGAVGILLEAIKNVSESYDSLVELLGCVSSFLDRLKIYSNGPSITSMKPMLLKILTEVISILALATAEVKQSRLNKYVQKLLGDTTVEDALRKLNRLTSKEALTVEAETLDATYRLLKALDTLMQTGAVATDKLLAAISELDRHVANIGQIEKDINDMKRDAMGEKYRRWLSPPDPSTNHNTAVESHQDGTSTWFIEGDVLAEWKTTGSLLWIHGKPGSGKSILCSAVIEDINRTWLAQPDIILAYFYCDFRDTAKQHVRSILAHILVSIAANSDCAARILSELHSSNANGSHQPRHDALILCLHKMLEASSDHSIFIVIDALDECPESESKRRHVLQLIERIVKWRIQHVRICVTSRPEVDIRNTLEPLSPCSVALSNEMGQGNAIADYVRTVIESESDSGFGLWRENDKEMAITELSTRANGMFRWVYCQLERLHRCHPAKIRNALDNLPESLDETYRRMLLDLDTESWDYTHRLFQCLAVCREPLSIEDLAEVLAVDFDSSEIPRLVDDLRQSKPEDAILTLCSSFVVVDPERHVQFAHFSVKEFLFSSRLFIDPHPAISRFYLSEKEAHLTLTQACLAVLLTCSDFTEEASLDIVPLASYSTTYLIPAEEALYFGGNVLKRGYPSITAYLL</sequence>
<dbReference type="InterPro" id="IPR056884">
    <property type="entry name" value="NPHP3-like_N"/>
</dbReference>
<dbReference type="Proteomes" id="UP000016930">
    <property type="component" value="Unassembled WGS sequence"/>
</dbReference>
<feature type="domain" description="Fungal STAND N-terminal Goodbye" evidence="3">
    <location>
        <begin position="55"/>
        <end position="183"/>
    </location>
</feature>
<evidence type="ECO:0000256" key="2">
    <source>
        <dbReference type="SAM" id="MobiDB-lite"/>
    </source>
</evidence>
<feature type="domain" description="Nephrocystin 3-like N-terminal" evidence="5">
    <location>
        <begin position="335"/>
        <end position="503"/>
    </location>
</feature>
<dbReference type="STRING" id="914234.M2R3T8"/>
<keyword evidence="7" id="KW-1185">Reference proteome</keyword>
<dbReference type="Pfam" id="PF22939">
    <property type="entry name" value="WHD_GPIID"/>
    <property type="match status" value="1"/>
</dbReference>